<sequence length="902" mass="103862">MHRTLRRIRYAQSSPRIPTDLRFNDFASSRRTRRQSPTALVFPSVAPYSAICRLFFSGAISSTKQLRLWSSATSKQLEWSKDGGLGQGESHDAPQSQFLGEPMNSRTLSGNPLQQYDHVPEPQDTALTAPRELDLRNRHGVDAAWDCFLELRGRADFFPIVDPRAEYLRNKILIAALDDANRMTVFYEVAQHLRDEFNFEWPELYPRVIHHYLGHAEYDTAHLWHLRLMPTFTPSVNEFGALLASFAVDPSRELQLILRKLYTLSPLRKIYDHLIPTLFEYGQSRTARVWRKFLILYGDFPCTSRSRPFLEFCSRYYPTGLLSGEELAIIRQDSVLPIESKEPTPSKSAAREPKGIYGDSFTARWFASSWASVEFAIDLMHKLGFKTIGPKSLQSLALRESDAEGVANCIAQLEELGITIALTTYCIALVTFAKEGRQDLLTDLIHCDIHPEEFDDPETRRMLMLAAKRYGDENRERLLREVEHVVFGQPEAEEQPSTPPLKATDTKDLNNLLKKALAKKALSRGRLILNEMESSNISLSQANAAKILGYTFEGLWFFPKKKKQKYFGKGRDPQLDRAIQMARQVSKHEVAVPIRCWRILLYNLGRLGRFHELEELSHEIVDLYAFAPEGLIPVYRFDMPPMSEIELKSESKQAMANESRSRHKKARLEAETDEEGWLMFTEDFWGQEMGLDEPEARPHEKSTQSKKLERRTNLQEIEDEAHYIPTDLPLSHQQHPIMKLFDPVLQRAVVRWGFDQKLALPSHHDRAIVPVMAASSADFDIAWGVRFLATLREKGVHIDPQVLRSTLYARINVGQVPGRGRHRSRDERELAPANLKRLIDDAWGSELLPALPLFITQLEEQKPKIWDRYSRLFLRAYDPEGVEEMNNERRSKSRQERSKVTW</sequence>
<dbReference type="OrthoDB" id="5366531at2759"/>
<dbReference type="EMBL" id="JAGPYM010000010">
    <property type="protein sequence ID" value="KAH6889998.1"/>
    <property type="molecule type" value="Genomic_DNA"/>
</dbReference>
<feature type="compositionally biased region" description="Basic and acidic residues" evidence="1">
    <location>
        <begin position="694"/>
        <end position="710"/>
    </location>
</feature>
<keyword evidence="3" id="KW-1185">Reference proteome</keyword>
<protein>
    <recommendedName>
        <fullName evidence="4">Pentatricopeptide repeat domain-containing protein</fullName>
    </recommendedName>
</protein>
<evidence type="ECO:0000313" key="3">
    <source>
        <dbReference type="Proteomes" id="UP000777438"/>
    </source>
</evidence>
<evidence type="ECO:0000256" key="1">
    <source>
        <dbReference type="SAM" id="MobiDB-lite"/>
    </source>
</evidence>
<evidence type="ECO:0000313" key="2">
    <source>
        <dbReference type="EMBL" id="KAH6889998.1"/>
    </source>
</evidence>
<proteinExistence type="predicted"/>
<comment type="caution">
    <text evidence="2">The sequence shown here is derived from an EMBL/GenBank/DDBJ whole genome shotgun (WGS) entry which is preliminary data.</text>
</comment>
<name>A0A9P9AQS0_9HYPO</name>
<dbReference type="AlphaFoldDB" id="A0A9P9AQS0"/>
<reference evidence="2 3" key="1">
    <citation type="journal article" date="2021" name="Nat. Commun.">
        <title>Genetic determinants of endophytism in the Arabidopsis root mycobiome.</title>
        <authorList>
            <person name="Mesny F."/>
            <person name="Miyauchi S."/>
            <person name="Thiergart T."/>
            <person name="Pickel B."/>
            <person name="Atanasova L."/>
            <person name="Karlsson M."/>
            <person name="Huettel B."/>
            <person name="Barry K.W."/>
            <person name="Haridas S."/>
            <person name="Chen C."/>
            <person name="Bauer D."/>
            <person name="Andreopoulos W."/>
            <person name="Pangilinan J."/>
            <person name="LaButti K."/>
            <person name="Riley R."/>
            <person name="Lipzen A."/>
            <person name="Clum A."/>
            <person name="Drula E."/>
            <person name="Henrissat B."/>
            <person name="Kohler A."/>
            <person name="Grigoriev I.V."/>
            <person name="Martin F.M."/>
            <person name="Hacquard S."/>
        </authorList>
    </citation>
    <scope>NUCLEOTIDE SEQUENCE [LARGE SCALE GENOMIC DNA]</scope>
    <source>
        <strain evidence="2 3">MPI-CAGE-CH-0241</strain>
    </source>
</reference>
<evidence type="ECO:0008006" key="4">
    <source>
        <dbReference type="Google" id="ProtNLM"/>
    </source>
</evidence>
<accession>A0A9P9AQS0</accession>
<dbReference type="Proteomes" id="UP000777438">
    <property type="component" value="Unassembled WGS sequence"/>
</dbReference>
<feature type="region of interest" description="Disordered" evidence="1">
    <location>
        <begin position="691"/>
        <end position="710"/>
    </location>
</feature>
<gene>
    <name evidence="2" type="ORF">B0T10DRAFT_487255</name>
</gene>
<organism evidence="2 3">
    <name type="scientific">Thelonectria olida</name>
    <dbReference type="NCBI Taxonomy" id="1576542"/>
    <lineage>
        <taxon>Eukaryota</taxon>
        <taxon>Fungi</taxon>
        <taxon>Dikarya</taxon>
        <taxon>Ascomycota</taxon>
        <taxon>Pezizomycotina</taxon>
        <taxon>Sordariomycetes</taxon>
        <taxon>Hypocreomycetidae</taxon>
        <taxon>Hypocreales</taxon>
        <taxon>Nectriaceae</taxon>
        <taxon>Thelonectria</taxon>
    </lineage>
</organism>